<evidence type="ECO:0000313" key="17">
    <source>
        <dbReference type="EMBL" id="KAG2268382.1"/>
    </source>
</evidence>
<evidence type="ECO:0000256" key="12">
    <source>
        <dbReference type="ARBA" id="ARBA00034796"/>
    </source>
</evidence>
<sequence length="415" mass="46104">MVLAELGGRITHAIQQMRNVTVIDEKALNECLNEITRALLQSDVSFSLVKEMQINIKKIINLEDLAAGHNKRRIIEQAIFGELCKMLDPGKPAFAPKKAKPSVVMFVGLQGEVFYMFRCWKTTTCTKYAYFHQKKGYKPALVCADTFRAGAFDQLKQNATKAKIPFYGSYTESDPVKIAVEGVDRFKKENCDLIIVDTSGRHKQEASLFEEMRQVAEATKPDLVIFVMDSSIGQAAFDQAQAFKQSVAVGAVIITKMDGHAKGGGALSAVAATKSPVIFIGTGEHMDQFEVFDVKPFVRRLLGMGDLSGLVDKLQEVVPKDQQAEYLEKISKGNFSMRMMYDQYQSLLSSGPLNQLFSMLPGTSAQMMPEGEHEAKIKRFMTMMDSMTNEELDSPTPKAFNESRIMRIARGSGGL</sequence>
<evidence type="ECO:0000313" key="18">
    <source>
        <dbReference type="Proteomes" id="UP000886595"/>
    </source>
</evidence>
<evidence type="ECO:0000256" key="2">
    <source>
        <dbReference type="ARBA" id="ARBA00004496"/>
    </source>
</evidence>
<dbReference type="EMBL" id="JAAMPC010000013">
    <property type="protein sequence ID" value="KAG2268382.1"/>
    <property type="molecule type" value="Genomic_DNA"/>
</dbReference>
<evidence type="ECO:0000256" key="4">
    <source>
        <dbReference type="ARBA" id="ARBA00022490"/>
    </source>
</evidence>
<dbReference type="InterPro" id="IPR027417">
    <property type="entry name" value="P-loop_NTPase"/>
</dbReference>
<dbReference type="SMART" id="SM00963">
    <property type="entry name" value="SRP54_N"/>
    <property type="match status" value="1"/>
</dbReference>
<feature type="domain" description="SRP54-type proteins GTP-binding" evidence="16">
    <location>
        <begin position="276"/>
        <end position="289"/>
    </location>
</feature>
<dbReference type="GO" id="GO:0003924">
    <property type="term" value="F:GTPase activity"/>
    <property type="evidence" value="ECO:0007669"/>
    <property type="project" value="UniProtKB-UniRule"/>
</dbReference>
<evidence type="ECO:0000256" key="7">
    <source>
        <dbReference type="ARBA" id="ARBA00022824"/>
    </source>
</evidence>
<accession>A0A8X7U780</accession>
<comment type="subunit">
    <text evidence="12 15">Component of a signal recognition particle (SRP) complex that consists of a 7SL RNA molecule of 300 nucleotides and six protein subunits: SRP72, SRP68, SRP54, SRP19, SRP14 and SRP9.</text>
</comment>
<comment type="catalytic activity">
    <reaction evidence="14">
        <text>GTP + H2O = GDP + phosphate + H(+)</text>
        <dbReference type="Rhea" id="RHEA:19669"/>
        <dbReference type="ChEBI" id="CHEBI:15377"/>
        <dbReference type="ChEBI" id="CHEBI:15378"/>
        <dbReference type="ChEBI" id="CHEBI:37565"/>
        <dbReference type="ChEBI" id="CHEBI:43474"/>
        <dbReference type="ChEBI" id="CHEBI:58189"/>
        <dbReference type="EC" id="3.6.5.4"/>
    </reaction>
    <physiologicalReaction direction="left-to-right" evidence="14">
        <dbReference type="Rhea" id="RHEA:19670"/>
    </physiologicalReaction>
</comment>
<keyword evidence="10 15" id="KW-0733">Signal recognition particle</keyword>
<keyword evidence="6" id="KW-0378">Hydrolase</keyword>
<dbReference type="Pfam" id="PF02978">
    <property type="entry name" value="SRP_SPB"/>
    <property type="match status" value="1"/>
</dbReference>
<proteinExistence type="inferred from homology"/>
<dbReference type="SUPFAM" id="SSF47446">
    <property type="entry name" value="Signal peptide-binding domain"/>
    <property type="match status" value="1"/>
</dbReference>
<keyword evidence="8 15" id="KW-0694">RNA-binding</keyword>
<dbReference type="OrthoDB" id="10250817at2759"/>
<dbReference type="GO" id="GO:0008312">
    <property type="term" value="F:7S RNA binding"/>
    <property type="evidence" value="ECO:0007669"/>
    <property type="project" value="UniProtKB-UniRule"/>
</dbReference>
<keyword evidence="7 15" id="KW-0256">Endoplasmic reticulum</keyword>
<reference evidence="17 18" key="1">
    <citation type="submission" date="2020-02" db="EMBL/GenBank/DDBJ databases">
        <authorList>
            <person name="Ma Q."/>
            <person name="Huang Y."/>
            <person name="Song X."/>
            <person name="Pei D."/>
        </authorList>
    </citation>
    <scope>NUCLEOTIDE SEQUENCE [LARGE SCALE GENOMIC DNA]</scope>
    <source>
        <strain evidence="17">Sxm20200214</strain>
        <tissue evidence="17">Leaf</tissue>
    </source>
</reference>
<evidence type="ECO:0000259" key="16">
    <source>
        <dbReference type="PROSITE" id="PS00300"/>
    </source>
</evidence>
<evidence type="ECO:0000256" key="10">
    <source>
        <dbReference type="ARBA" id="ARBA00023135"/>
    </source>
</evidence>
<evidence type="ECO:0000256" key="1">
    <source>
        <dbReference type="ARBA" id="ARBA00004240"/>
    </source>
</evidence>
<dbReference type="FunFam" id="3.40.50.300:FF:000022">
    <property type="entry name" value="Signal recognition particle 54 kDa subunit"/>
    <property type="match status" value="1"/>
</dbReference>
<dbReference type="InterPro" id="IPR036891">
    <property type="entry name" value="Signal_recog_part_SRP54_M_sf"/>
</dbReference>
<keyword evidence="11 15" id="KW-0687">Ribonucleoprotein</keyword>
<dbReference type="GO" id="GO:0005829">
    <property type="term" value="C:cytosol"/>
    <property type="evidence" value="ECO:0007669"/>
    <property type="project" value="TreeGrafter"/>
</dbReference>
<evidence type="ECO:0000256" key="14">
    <source>
        <dbReference type="ARBA" id="ARBA00048157"/>
    </source>
</evidence>
<dbReference type="InterPro" id="IPR022941">
    <property type="entry name" value="SRP54"/>
</dbReference>
<dbReference type="Proteomes" id="UP000886595">
    <property type="component" value="Unassembled WGS sequence"/>
</dbReference>
<dbReference type="HAMAP" id="MF_00306">
    <property type="entry name" value="SRP54"/>
    <property type="match status" value="1"/>
</dbReference>
<evidence type="ECO:0000256" key="6">
    <source>
        <dbReference type="ARBA" id="ARBA00022801"/>
    </source>
</evidence>
<dbReference type="PANTHER" id="PTHR11564">
    <property type="entry name" value="SIGNAL RECOGNITION PARTICLE 54K PROTEIN SRP54"/>
    <property type="match status" value="1"/>
</dbReference>
<dbReference type="Pfam" id="PF00448">
    <property type="entry name" value="SRP54"/>
    <property type="match status" value="1"/>
</dbReference>
<dbReference type="Gene3D" id="1.20.120.140">
    <property type="entry name" value="Signal recognition particle SRP54, nucleotide-binding domain"/>
    <property type="match status" value="1"/>
</dbReference>
<dbReference type="SUPFAM" id="SSF52540">
    <property type="entry name" value="P-loop containing nucleoside triphosphate hydrolases"/>
    <property type="match status" value="1"/>
</dbReference>
<evidence type="ECO:0000256" key="3">
    <source>
        <dbReference type="ARBA" id="ARBA00005450"/>
    </source>
</evidence>
<dbReference type="Pfam" id="PF02881">
    <property type="entry name" value="SRP54_N"/>
    <property type="match status" value="1"/>
</dbReference>
<comment type="caution">
    <text evidence="17">The sequence shown here is derived from an EMBL/GenBank/DDBJ whole genome shotgun (WGS) entry which is preliminary data.</text>
</comment>
<dbReference type="GO" id="GO:0005783">
    <property type="term" value="C:endoplasmic reticulum"/>
    <property type="evidence" value="ECO:0007669"/>
    <property type="project" value="UniProtKB-SubCell"/>
</dbReference>
<dbReference type="GO" id="GO:0006616">
    <property type="term" value="P:SRP-dependent cotranslational protein targeting to membrane, translocation"/>
    <property type="evidence" value="ECO:0007669"/>
    <property type="project" value="TreeGrafter"/>
</dbReference>
<dbReference type="PANTHER" id="PTHR11564:SF37">
    <property type="entry name" value="SIGNAL RECOGNITION PARTICLE 54 KDA PROTEIN"/>
    <property type="match status" value="1"/>
</dbReference>
<keyword evidence="18" id="KW-1185">Reference proteome</keyword>
<dbReference type="Gene3D" id="3.40.50.300">
    <property type="entry name" value="P-loop containing nucleotide triphosphate hydrolases"/>
    <property type="match status" value="1"/>
</dbReference>
<dbReference type="AlphaFoldDB" id="A0A8X7U780"/>
<name>A0A8X7U780_BRACI</name>
<evidence type="ECO:0000256" key="5">
    <source>
        <dbReference type="ARBA" id="ARBA00022741"/>
    </source>
</evidence>
<dbReference type="GO" id="GO:0030942">
    <property type="term" value="F:endoplasmic reticulum signal peptide binding"/>
    <property type="evidence" value="ECO:0007669"/>
    <property type="project" value="TreeGrafter"/>
</dbReference>
<keyword evidence="9 15" id="KW-0342">GTP-binding</keyword>
<dbReference type="SUPFAM" id="SSF47364">
    <property type="entry name" value="Domain of the SRP/SRP receptor G-proteins"/>
    <property type="match status" value="1"/>
</dbReference>
<dbReference type="InterPro" id="IPR004125">
    <property type="entry name" value="Signal_recog_particle_SRP54_M"/>
</dbReference>
<dbReference type="InterPro" id="IPR042101">
    <property type="entry name" value="SRP54_N_sf"/>
</dbReference>
<dbReference type="FunFam" id="1.20.120.140:FF:000001">
    <property type="entry name" value="Signal recognition particle GTPase"/>
    <property type="match status" value="1"/>
</dbReference>
<dbReference type="GO" id="GO:0005786">
    <property type="term" value="C:signal recognition particle, endoplasmic reticulum targeting"/>
    <property type="evidence" value="ECO:0007669"/>
    <property type="project" value="UniProtKB-UniRule"/>
</dbReference>
<comment type="function">
    <text evidence="13 15">Component of the signal recognition particle (SRP) complex, a ribonucleoprotein complex that mediates the cotranslational targeting of secretory and membrane proteins to the endoplasmic reticulum (ER). As part of the SRP complex, associates with the SRP receptor (SR) component SRPRA to target secretory proteins to the endoplasmic reticulum membrane. Binds to the signal sequence of presecretory proteins when they emerge from the ribosomes. Displays basal GTPase activity, and stimulates reciprocal GTPase activation of the SR subunit SRPRA. Forms a guanosine 5'-triphosphate (GTP)-dependent complex with the SR subunit SRPRA. SR compaction and GTPase mediated rearrangement of SR drive SRP-mediated cotranslational protein translocation into the ER. Requires the presence of SRP9/SRP14 and/or SRP19 to stably interact with RNA.</text>
</comment>
<protein>
    <recommendedName>
        <fullName evidence="15">Signal recognition particle 54 kDa protein</fullName>
    </recommendedName>
</protein>
<evidence type="ECO:0000256" key="9">
    <source>
        <dbReference type="ARBA" id="ARBA00023134"/>
    </source>
</evidence>
<comment type="domain">
    <text evidence="15">The NG domain, also named G domain, is a special guanosine triphosphatase (GTPase) domain, which binds GTP and forms a guanosine 5'-triphosphate (GTP)-dependent complex with a homologous NG domain in the SRP receptor subunit SRPRA. The two NG domains undergo cooperative rearrangements upon their assembly, which culminate in the reciprocal activation of the GTPase activity of one another. SRP receptor compaction upon binding with cargo-loaded SRP and GTPase rearrangement drive SRP-mediated cotranslational protein translocation into the ER.</text>
</comment>
<dbReference type="InterPro" id="IPR006325">
    <property type="entry name" value="SRP54_euk"/>
</dbReference>
<dbReference type="InterPro" id="IPR013822">
    <property type="entry name" value="Signal_recog_particl_SRP54_hlx"/>
</dbReference>
<dbReference type="InterPro" id="IPR036225">
    <property type="entry name" value="SRP/SRP_N"/>
</dbReference>
<evidence type="ECO:0000256" key="11">
    <source>
        <dbReference type="ARBA" id="ARBA00023274"/>
    </source>
</evidence>
<evidence type="ECO:0000256" key="13">
    <source>
        <dbReference type="ARBA" id="ARBA00046020"/>
    </source>
</evidence>
<dbReference type="GO" id="GO:0005525">
    <property type="term" value="F:GTP binding"/>
    <property type="evidence" value="ECO:0007669"/>
    <property type="project" value="UniProtKB-UniRule"/>
</dbReference>
<comment type="subcellular location">
    <subcellularLocation>
        <location evidence="2 15">Cytoplasm</location>
    </subcellularLocation>
    <subcellularLocation>
        <location evidence="1 15">Endoplasmic reticulum</location>
    </subcellularLocation>
</comment>
<evidence type="ECO:0000256" key="15">
    <source>
        <dbReference type="RuleBase" id="RU364034"/>
    </source>
</evidence>
<keyword evidence="5 15" id="KW-0547">Nucleotide-binding</keyword>
<comment type="similarity">
    <text evidence="3 15">Belongs to the GTP-binding SRP family. SRP54 subfamily.</text>
</comment>
<dbReference type="CDD" id="cd17875">
    <property type="entry name" value="SRP54_G"/>
    <property type="match status" value="1"/>
</dbReference>
<dbReference type="NCBIfam" id="TIGR01425">
    <property type="entry name" value="SRP54_euk"/>
    <property type="match status" value="1"/>
</dbReference>
<dbReference type="Gene3D" id="1.10.260.30">
    <property type="entry name" value="Signal recognition particle, SRP54 subunit, M-domain"/>
    <property type="match status" value="1"/>
</dbReference>
<comment type="domain">
    <text evidence="15">The M domain binds the 7SL RNA in presence of SRP19 and binds the signal sequence of presecretory proteins.</text>
</comment>
<gene>
    <name evidence="17" type="ORF">Bca52824_062937</name>
</gene>
<dbReference type="PROSITE" id="PS00300">
    <property type="entry name" value="SRP54"/>
    <property type="match status" value="1"/>
</dbReference>
<dbReference type="SMART" id="SM00962">
    <property type="entry name" value="SRP54"/>
    <property type="match status" value="1"/>
</dbReference>
<dbReference type="InterPro" id="IPR000897">
    <property type="entry name" value="SRP54_GTPase_dom"/>
</dbReference>
<keyword evidence="4 15" id="KW-0963">Cytoplasm</keyword>
<organism evidence="17 18">
    <name type="scientific">Brassica carinata</name>
    <name type="common">Ethiopian mustard</name>
    <name type="synonym">Abyssinian cabbage</name>
    <dbReference type="NCBI Taxonomy" id="52824"/>
    <lineage>
        <taxon>Eukaryota</taxon>
        <taxon>Viridiplantae</taxon>
        <taxon>Streptophyta</taxon>
        <taxon>Embryophyta</taxon>
        <taxon>Tracheophyta</taxon>
        <taxon>Spermatophyta</taxon>
        <taxon>Magnoliopsida</taxon>
        <taxon>eudicotyledons</taxon>
        <taxon>Gunneridae</taxon>
        <taxon>Pentapetalae</taxon>
        <taxon>rosids</taxon>
        <taxon>malvids</taxon>
        <taxon>Brassicales</taxon>
        <taxon>Brassicaceae</taxon>
        <taxon>Brassiceae</taxon>
        <taxon>Brassica</taxon>
    </lineage>
</organism>
<evidence type="ECO:0000256" key="8">
    <source>
        <dbReference type="ARBA" id="ARBA00022884"/>
    </source>
</evidence>